<accession>A0A517XUQ2</accession>
<name>A0A517XUQ2_9BACT</name>
<evidence type="ECO:0000313" key="2">
    <source>
        <dbReference type="EMBL" id="QDU21240.1"/>
    </source>
</evidence>
<dbReference type="OrthoDB" id="9935931at2"/>
<evidence type="ECO:0000313" key="3">
    <source>
        <dbReference type="Proteomes" id="UP000319576"/>
    </source>
</evidence>
<dbReference type="AlphaFoldDB" id="A0A517XUQ2"/>
<sequence>MTRFGLGIGLAVIVGLSAWGFARGTESNPASATEPAATTDDDSTHDEAVHRHRTNQSNHWRHVMVGRR</sequence>
<proteinExistence type="predicted"/>
<feature type="compositionally biased region" description="Basic residues" evidence="1">
    <location>
        <begin position="50"/>
        <end position="68"/>
    </location>
</feature>
<organism evidence="2 3">
    <name type="scientific">Urbifossiella limnaea</name>
    <dbReference type="NCBI Taxonomy" id="2528023"/>
    <lineage>
        <taxon>Bacteria</taxon>
        <taxon>Pseudomonadati</taxon>
        <taxon>Planctomycetota</taxon>
        <taxon>Planctomycetia</taxon>
        <taxon>Gemmatales</taxon>
        <taxon>Gemmataceae</taxon>
        <taxon>Urbifossiella</taxon>
    </lineage>
</organism>
<gene>
    <name evidence="2" type="ORF">ETAA1_32050</name>
</gene>
<dbReference type="EMBL" id="CP036273">
    <property type="protein sequence ID" value="QDU21240.1"/>
    <property type="molecule type" value="Genomic_DNA"/>
</dbReference>
<dbReference type="Proteomes" id="UP000319576">
    <property type="component" value="Chromosome"/>
</dbReference>
<keyword evidence="3" id="KW-1185">Reference proteome</keyword>
<dbReference type="RefSeq" id="WP_145240050.1">
    <property type="nucleotide sequence ID" value="NZ_CP036273.1"/>
</dbReference>
<dbReference type="KEGG" id="uli:ETAA1_32050"/>
<feature type="region of interest" description="Disordered" evidence="1">
    <location>
        <begin position="24"/>
        <end position="68"/>
    </location>
</feature>
<protein>
    <submittedName>
        <fullName evidence="2">Uncharacterized protein</fullName>
    </submittedName>
</protein>
<evidence type="ECO:0000256" key="1">
    <source>
        <dbReference type="SAM" id="MobiDB-lite"/>
    </source>
</evidence>
<reference evidence="2 3" key="1">
    <citation type="submission" date="2019-02" db="EMBL/GenBank/DDBJ databases">
        <title>Deep-cultivation of Planctomycetes and their phenomic and genomic characterization uncovers novel biology.</title>
        <authorList>
            <person name="Wiegand S."/>
            <person name="Jogler M."/>
            <person name="Boedeker C."/>
            <person name="Pinto D."/>
            <person name="Vollmers J."/>
            <person name="Rivas-Marin E."/>
            <person name="Kohn T."/>
            <person name="Peeters S.H."/>
            <person name="Heuer A."/>
            <person name="Rast P."/>
            <person name="Oberbeckmann S."/>
            <person name="Bunk B."/>
            <person name="Jeske O."/>
            <person name="Meyerdierks A."/>
            <person name="Storesund J.E."/>
            <person name="Kallscheuer N."/>
            <person name="Luecker S."/>
            <person name="Lage O.M."/>
            <person name="Pohl T."/>
            <person name="Merkel B.J."/>
            <person name="Hornburger P."/>
            <person name="Mueller R.-W."/>
            <person name="Bruemmer F."/>
            <person name="Labrenz M."/>
            <person name="Spormann A.M."/>
            <person name="Op den Camp H."/>
            <person name="Overmann J."/>
            <person name="Amann R."/>
            <person name="Jetten M.S.M."/>
            <person name="Mascher T."/>
            <person name="Medema M.H."/>
            <person name="Devos D.P."/>
            <person name="Kaster A.-K."/>
            <person name="Ovreas L."/>
            <person name="Rohde M."/>
            <person name="Galperin M.Y."/>
            <person name="Jogler C."/>
        </authorList>
    </citation>
    <scope>NUCLEOTIDE SEQUENCE [LARGE SCALE GENOMIC DNA]</scope>
    <source>
        <strain evidence="2 3">ETA_A1</strain>
    </source>
</reference>